<dbReference type="Proteomes" id="UP001163321">
    <property type="component" value="Chromosome 12"/>
</dbReference>
<gene>
    <name evidence="1" type="ORF">PsorP6_011860</name>
</gene>
<dbReference type="EMBL" id="CM047591">
    <property type="protein sequence ID" value="KAI9918630.1"/>
    <property type="molecule type" value="Genomic_DNA"/>
</dbReference>
<reference evidence="1 2" key="1">
    <citation type="journal article" date="2022" name="bioRxiv">
        <title>The genome of the oomycete Peronosclerospora sorghi, a cosmopolitan pathogen of maize and sorghum, is inflated with dispersed pseudogenes.</title>
        <authorList>
            <person name="Fletcher K."/>
            <person name="Martin F."/>
            <person name="Isakeit T."/>
            <person name="Cavanaugh K."/>
            <person name="Magill C."/>
            <person name="Michelmore R."/>
        </authorList>
    </citation>
    <scope>NUCLEOTIDE SEQUENCE [LARGE SCALE GENOMIC DNA]</scope>
    <source>
        <strain evidence="1">P6</strain>
    </source>
</reference>
<keyword evidence="2" id="KW-1185">Reference proteome</keyword>
<accession>A0ACC0WJ02</accession>
<proteinExistence type="predicted"/>
<name>A0ACC0WJ02_9STRA</name>
<sequence>MSHGDASCRCAFCGETLSPSRARIPVVFGAPEPVTASRVKPLRWRFLTNKAPCPKLMCKACVLKRQGPSKRERAAAPVTLDTSLYHCHGGGVPPSHETRARRGEPSRRLEHLDARARRRQSMPRLGAAERDKLHDQAWGHRVEATRDHDHVRDDGRRRSSTQPQDSDARWSHHVLHPFANHRVSKEAVERHRASSVFHCTTTRGTPHEPWGDVEKQDDPRLSSTPESFGRSPPSLAVPPQYVDDRASTWKPAPDRTAIHDEAAAVRAPASHDKEHPTHQHESHHERHERRDVLYANMMLRMRHHYDTVQGHGTAKTLPATVPPRRIHVDRIKSVRTRDARTEPERGRAAKATLDLDYLRVYKDAR</sequence>
<organism evidence="1 2">
    <name type="scientific">Peronosclerospora sorghi</name>
    <dbReference type="NCBI Taxonomy" id="230839"/>
    <lineage>
        <taxon>Eukaryota</taxon>
        <taxon>Sar</taxon>
        <taxon>Stramenopiles</taxon>
        <taxon>Oomycota</taxon>
        <taxon>Peronosporomycetes</taxon>
        <taxon>Peronosporales</taxon>
        <taxon>Peronosporaceae</taxon>
        <taxon>Peronosclerospora</taxon>
    </lineage>
</organism>
<comment type="caution">
    <text evidence="1">The sequence shown here is derived from an EMBL/GenBank/DDBJ whole genome shotgun (WGS) entry which is preliminary data.</text>
</comment>
<evidence type="ECO:0000313" key="2">
    <source>
        <dbReference type="Proteomes" id="UP001163321"/>
    </source>
</evidence>
<protein>
    <submittedName>
        <fullName evidence="1">Uncharacterized protein</fullName>
    </submittedName>
</protein>
<evidence type="ECO:0000313" key="1">
    <source>
        <dbReference type="EMBL" id="KAI9918630.1"/>
    </source>
</evidence>